<evidence type="ECO:0000259" key="5">
    <source>
        <dbReference type="Pfam" id="PF01464"/>
    </source>
</evidence>
<dbReference type="AlphaFoldDB" id="A0A552UI03"/>
<feature type="chain" id="PRO_5021894292" evidence="4">
    <location>
        <begin position="20"/>
        <end position="670"/>
    </location>
</feature>
<keyword evidence="3 4" id="KW-0732">Signal</keyword>
<feature type="signal peptide" evidence="4">
    <location>
        <begin position="1"/>
        <end position="19"/>
    </location>
</feature>
<gene>
    <name evidence="6" type="ORF">FMM06_06720</name>
</gene>
<dbReference type="Gene3D" id="1.10.530.10">
    <property type="match status" value="1"/>
</dbReference>
<dbReference type="Proteomes" id="UP000317894">
    <property type="component" value="Unassembled WGS sequence"/>
</dbReference>
<evidence type="ECO:0000313" key="6">
    <source>
        <dbReference type="EMBL" id="TRW17820.1"/>
    </source>
</evidence>
<feature type="domain" description="Transglycosylase SLT" evidence="5">
    <location>
        <begin position="510"/>
        <end position="610"/>
    </location>
</feature>
<reference evidence="6 7" key="1">
    <citation type="submission" date="2019-07" db="EMBL/GenBank/DDBJ databases">
        <title>Novel species isolated from glacier.</title>
        <authorList>
            <person name="Liu Q."/>
            <person name="Xin Y.-H."/>
        </authorList>
    </citation>
    <scope>NUCLEOTIDE SEQUENCE [LARGE SCALE GENOMIC DNA]</scope>
    <source>
        <strain evidence="6 7">LB1R16</strain>
    </source>
</reference>
<proteinExistence type="inferred from homology"/>
<evidence type="ECO:0000313" key="7">
    <source>
        <dbReference type="Proteomes" id="UP000317894"/>
    </source>
</evidence>
<keyword evidence="7" id="KW-1185">Reference proteome</keyword>
<dbReference type="Gene3D" id="1.25.20.10">
    <property type="entry name" value="Bacterial muramidases"/>
    <property type="match status" value="1"/>
</dbReference>
<dbReference type="GO" id="GO:0004553">
    <property type="term" value="F:hydrolase activity, hydrolyzing O-glycosyl compounds"/>
    <property type="evidence" value="ECO:0007669"/>
    <property type="project" value="InterPro"/>
</dbReference>
<dbReference type="PANTHER" id="PTHR37423">
    <property type="entry name" value="SOLUBLE LYTIC MUREIN TRANSGLYCOSYLASE-RELATED"/>
    <property type="match status" value="1"/>
</dbReference>
<sequence>MNAIPVAVAAILISAPALAAVPEASRAYYVARLAENAAGRYSTVALSPLVSAPTDPLLEAVVQWDRLRRDSYRASFAELSGFLTRNRGWPQEVVIRRRAERAIDASVPFAQRTAYFAVLPPVSAAAKFRLAEAQLVARNPAATETARDAWDSAGLDAGTERELLLTFGDKLTPADHLSRADRLLWSGQASAAARLLSRLTPERQAWVAARAQLQAGGAAADTGRAALPAALATEPGITYDRVQWLRRTGNQSEARAVMAAIDYAPGLIVEPEAWLKLRVQMAREALRAGDQATAYRLAANHRAFPLGRALADRSLGERAAFIDAEWVAGWIALRELNRPSDALGHFVAVRAAALTPVSQARGDYWSGRAAQAAGMKADADRYYAEAARHPDYFYGQLSAERLGRTVTLPATAPPAIDAPVRARFAADSLVRATQALGDLGDRNRQTLFMRALVERAETPAAARLTAELSISLARPDLGVLMGKGARSDGELSLIDFAYPQLTLPPELGQHWTMVHAIARQESQFDRAATSSADARGLMQLLPSTAAEQAGKTGVKFSVARLIDDPIYNATLGAGYFDRIRGSLGGSHVLAVAAYNAGPGNARKFVRNQGDPRLSGVDVIDWIEAVPLLETRTYIQRVLENAVVYDLLHPGTAASPPVNRLSWYLQKSTPG</sequence>
<dbReference type="InterPro" id="IPR023346">
    <property type="entry name" value="Lysozyme-like_dom_sf"/>
</dbReference>
<dbReference type="Pfam" id="PF01464">
    <property type="entry name" value="SLT"/>
    <property type="match status" value="1"/>
</dbReference>
<name>A0A552UI03_9SPHN</name>
<evidence type="ECO:0000256" key="2">
    <source>
        <dbReference type="ARBA" id="ARBA00009387"/>
    </source>
</evidence>
<dbReference type="OrthoDB" id="9815002at2"/>
<protein>
    <submittedName>
        <fullName evidence="6">Lytic transglycosylase domain-containing protein</fullName>
    </submittedName>
</protein>
<organism evidence="6 7">
    <name type="scientific">Glacieibacterium frigidum</name>
    <dbReference type="NCBI Taxonomy" id="2593303"/>
    <lineage>
        <taxon>Bacteria</taxon>
        <taxon>Pseudomonadati</taxon>
        <taxon>Pseudomonadota</taxon>
        <taxon>Alphaproteobacteria</taxon>
        <taxon>Sphingomonadales</taxon>
        <taxon>Sphingosinicellaceae</taxon>
        <taxon>Glacieibacterium</taxon>
    </lineage>
</organism>
<comment type="similarity">
    <text evidence="2">Belongs to the virb1 family.</text>
</comment>
<dbReference type="SUPFAM" id="SSF53955">
    <property type="entry name" value="Lysozyme-like"/>
    <property type="match status" value="1"/>
</dbReference>
<dbReference type="InterPro" id="IPR008258">
    <property type="entry name" value="Transglycosylase_SLT_dom_1"/>
</dbReference>
<dbReference type="InterPro" id="IPR008939">
    <property type="entry name" value="Lytic_TGlycosylase_superhlx_U"/>
</dbReference>
<evidence type="ECO:0000256" key="4">
    <source>
        <dbReference type="SAM" id="SignalP"/>
    </source>
</evidence>
<evidence type="ECO:0000256" key="1">
    <source>
        <dbReference type="ARBA" id="ARBA00007734"/>
    </source>
</evidence>
<evidence type="ECO:0000256" key="3">
    <source>
        <dbReference type="ARBA" id="ARBA00022729"/>
    </source>
</evidence>
<dbReference type="PANTHER" id="PTHR37423:SF2">
    <property type="entry name" value="MEMBRANE-BOUND LYTIC MUREIN TRANSGLYCOSYLASE C"/>
    <property type="match status" value="1"/>
</dbReference>
<dbReference type="SUPFAM" id="SSF48435">
    <property type="entry name" value="Bacterial muramidases"/>
    <property type="match status" value="1"/>
</dbReference>
<comment type="similarity">
    <text evidence="1">Belongs to the transglycosylase Slt family.</text>
</comment>
<dbReference type="GO" id="GO:0042597">
    <property type="term" value="C:periplasmic space"/>
    <property type="evidence" value="ECO:0007669"/>
    <property type="project" value="InterPro"/>
</dbReference>
<dbReference type="CDD" id="cd13401">
    <property type="entry name" value="Slt70-like"/>
    <property type="match status" value="1"/>
</dbReference>
<dbReference type="EMBL" id="VJWA01000001">
    <property type="protein sequence ID" value="TRW17820.1"/>
    <property type="molecule type" value="Genomic_DNA"/>
</dbReference>
<comment type="caution">
    <text evidence="6">The sequence shown here is derived from an EMBL/GenBank/DDBJ whole genome shotgun (WGS) entry which is preliminary data.</text>
</comment>
<accession>A0A552UI03</accession>